<organism evidence="7 8">
    <name type="scientific">Berkelbacteria bacterium GW2011_GWA1_36_9</name>
    <dbReference type="NCBI Taxonomy" id="1618331"/>
    <lineage>
        <taxon>Bacteria</taxon>
        <taxon>Candidatus Berkelbacteria</taxon>
    </lineage>
</organism>
<evidence type="ECO:0000256" key="3">
    <source>
        <dbReference type="ARBA" id="ARBA00022989"/>
    </source>
</evidence>
<evidence type="ECO:0000256" key="1">
    <source>
        <dbReference type="ARBA" id="ARBA00004141"/>
    </source>
</evidence>
<feature type="transmembrane region" description="Helical" evidence="5">
    <location>
        <begin position="79"/>
        <end position="99"/>
    </location>
</feature>
<evidence type="ECO:0000256" key="4">
    <source>
        <dbReference type="ARBA" id="ARBA00023136"/>
    </source>
</evidence>
<dbReference type="Proteomes" id="UP000034508">
    <property type="component" value="Unassembled WGS sequence"/>
</dbReference>
<keyword evidence="2 5" id="KW-0812">Transmembrane</keyword>
<evidence type="ECO:0000259" key="6">
    <source>
        <dbReference type="Pfam" id="PF04932"/>
    </source>
</evidence>
<evidence type="ECO:0000313" key="7">
    <source>
        <dbReference type="EMBL" id="KKQ18713.1"/>
    </source>
</evidence>
<keyword evidence="3 5" id="KW-1133">Transmembrane helix</keyword>
<accession>A0A0G0FI48</accession>
<protein>
    <submittedName>
        <fullName evidence="7">Membrane protein</fullName>
    </submittedName>
</protein>
<gene>
    <name evidence="7" type="ORF">US31_C0002G0058</name>
</gene>
<reference evidence="7 8" key="1">
    <citation type="journal article" date="2015" name="Nature">
        <title>rRNA introns, odd ribosomes, and small enigmatic genomes across a large radiation of phyla.</title>
        <authorList>
            <person name="Brown C.T."/>
            <person name="Hug L.A."/>
            <person name="Thomas B.C."/>
            <person name="Sharon I."/>
            <person name="Castelle C.J."/>
            <person name="Singh A."/>
            <person name="Wilkins M.J."/>
            <person name="Williams K.H."/>
            <person name="Banfield J.F."/>
        </authorList>
    </citation>
    <scope>NUCLEOTIDE SEQUENCE [LARGE SCALE GENOMIC DNA]</scope>
</reference>
<keyword evidence="4 5" id="KW-0472">Membrane</keyword>
<dbReference type="Pfam" id="PF04932">
    <property type="entry name" value="Wzy_C"/>
    <property type="match status" value="1"/>
</dbReference>
<evidence type="ECO:0000256" key="5">
    <source>
        <dbReference type="SAM" id="Phobius"/>
    </source>
</evidence>
<feature type="domain" description="O-antigen ligase-related" evidence="6">
    <location>
        <begin position="184"/>
        <end position="335"/>
    </location>
</feature>
<feature type="transmembrane region" description="Helical" evidence="5">
    <location>
        <begin position="224"/>
        <end position="245"/>
    </location>
</feature>
<sequence length="393" mass="44694">MTYLIFLILLLLPTYLIRFSVFGIPTTFLEILIYLVFVYGLFQAKKLGFRKIPAKIILPIALLIIALVISTIISPDKRVALGEFKGFFIDPLLVFWLIYQFVKKEDLPKIFWGLILSGTFVAIDTIILKILGYTTADGRVIGIFGYSSNFVALFLAPITVLTLAYGYEFLLKKKYWFFYFLFSIFLLLLLSIYFSGSRGGILAVMAGLGIFAVLNFWSWIKSRLSAKIIIGILIVMAIYTSWILFRPDFTVTQVSGGRVATSNNLRWQIWETSLEMIKNQPILGVGLGNFQNAFSELTKNRGNFPEYITPQAATPHNIFLMFYLSLGILGLLGFVWLLVLFFHEGLKKINSKSAVIVMAVFSSIIIYGLIESSIWKNDLGIIFWTMWGLIWII</sequence>
<dbReference type="AlphaFoldDB" id="A0A0G0FI48"/>
<dbReference type="PATRIC" id="fig|1618331.3.peg.138"/>
<comment type="subcellular location">
    <subcellularLocation>
        <location evidence="1">Membrane</location>
        <topology evidence="1">Multi-pass membrane protein</topology>
    </subcellularLocation>
</comment>
<dbReference type="GO" id="GO:0016020">
    <property type="term" value="C:membrane"/>
    <property type="evidence" value="ECO:0007669"/>
    <property type="project" value="UniProtKB-SubCell"/>
</dbReference>
<name>A0A0G0FI48_9BACT</name>
<dbReference type="PANTHER" id="PTHR37422">
    <property type="entry name" value="TEICHURONIC ACID BIOSYNTHESIS PROTEIN TUAE"/>
    <property type="match status" value="1"/>
</dbReference>
<feature type="transmembrane region" description="Helical" evidence="5">
    <location>
        <begin position="143"/>
        <end position="164"/>
    </location>
</feature>
<proteinExistence type="predicted"/>
<feature type="transmembrane region" description="Helical" evidence="5">
    <location>
        <begin position="354"/>
        <end position="370"/>
    </location>
</feature>
<evidence type="ECO:0000256" key="2">
    <source>
        <dbReference type="ARBA" id="ARBA00022692"/>
    </source>
</evidence>
<feature type="transmembrane region" description="Helical" evidence="5">
    <location>
        <begin position="26"/>
        <end position="44"/>
    </location>
</feature>
<dbReference type="InterPro" id="IPR051533">
    <property type="entry name" value="WaaL-like"/>
</dbReference>
<feature type="transmembrane region" description="Helical" evidence="5">
    <location>
        <begin position="318"/>
        <end position="342"/>
    </location>
</feature>
<dbReference type="PANTHER" id="PTHR37422:SF13">
    <property type="entry name" value="LIPOPOLYSACCHARIDE BIOSYNTHESIS PROTEIN PA4999-RELATED"/>
    <property type="match status" value="1"/>
</dbReference>
<dbReference type="EMBL" id="LBSM01000002">
    <property type="protein sequence ID" value="KKQ18713.1"/>
    <property type="molecule type" value="Genomic_DNA"/>
</dbReference>
<feature type="transmembrane region" description="Helical" evidence="5">
    <location>
        <begin position="176"/>
        <end position="194"/>
    </location>
</feature>
<feature type="transmembrane region" description="Helical" evidence="5">
    <location>
        <begin position="56"/>
        <end position="73"/>
    </location>
</feature>
<comment type="caution">
    <text evidence="7">The sequence shown here is derived from an EMBL/GenBank/DDBJ whole genome shotgun (WGS) entry which is preliminary data.</text>
</comment>
<feature type="transmembrane region" description="Helical" evidence="5">
    <location>
        <begin position="111"/>
        <end position="131"/>
    </location>
</feature>
<dbReference type="InterPro" id="IPR007016">
    <property type="entry name" value="O-antigen_ligase-rel_domated"/>
</dbReference>
<feature type="transmembrane region" description="Helical" evidence="5">
    <location>
        <begin position="200"/>
        <end position="217"/>
    </location>
</feature>
<evidence type="ECO:0000313" key="8">
    <source>
        <dbReference type="Proteomes" id="UP000034508"/>
    </source>
</evidence>